<dbReference type="EMBL" id="JANWOI010000005">
    <property type="protein sequence ID" value="MDA5195023.1"/>
    <property type="molecule type" value="Genomic_DNA"/>
</dbReference>
<feature type="domain" description="HTH marR-type" evidence="4">
    <location>
        <begin position="11"/>
        <end position="146"/>
    </location>
</feature>
<keyword evidence="6" id="KW-1185">Reference proteome</keyword>
<dbReference type="Pfam" id="PF12802">
    <property type="entry name" value="MarR_2"/>
    <property type="match status" value="1"/>
</dbReference>
<proteinExistence type="predicted"/>
<dbReference type="AlphaFoldDB" id="A0A9X3U0S3"/>
<dbReference type="GO" id="GO:0003677">
    <property type="term" value="F:DNA binding"/>
    <property type="evidence" value="ECO:0007669"/>
    <property type="project" value="UniProtKB-KW"/>
</dbReference>
<dbReference type="InterPro" id="IPR023187">
    <property type="entry name" value="Tscrpt_reg_MarR-type_CS"/>
</dbReference>
<comment type="caution">
    <text evidence="5">The sequence shown here is derived from an EMBL/GenBank/DDBJ whole genome shotgun (WGS) entry which is preliminary data.</text>
</comment>
<dbReference type="GO" id="GO:0003700">
    <property type="term" value="F:DNA-binding transcription factor activity"/>
    <property type="evidence" value="ECO:0007669"/>
    <property type="project" value="InterPro"/>
</dbReference>
<organism evidence="5 6">
    <name type="scientific">Govanella unica</name>
    <dbReference type="NCBI Taxonomy" id="2975056"/>
    <lineage>
        <taxon>Bacteria</taxon>
        <taxon>Pseudomonadati</taxon>
        <taxon>Pseudomonadota</taxon>
        <taxon>Alphaproteobacteria</taxon>
        <taxon>Emcibacterales</taxon>
        <taxon>Govanellaceae</taxon>
        <taxon>Govanella</taxon>
    </lineage>
</organism>
<evidence type="ECO:0000256" key="2">
    <source>
        <dbReference type="ARBA" id="ARBA00023125"/>
    </source>
</evidence>
<dbReference type="InterPro" id="IPR036388">
    <property type="entry name" value="WH-like_DNA-bd_sf"/>
</dbReference>
<dbReference type="PANTHER" id="PTHR33164">
    <property type="entry name" value="TRANSCRIPTIONAL REGULATOR, MARR FAMILY"/>
    <property type="match status" value="1"/>
</dbReference>
<evidence type="ECO:0000313" key="6">
    <source>
        <dbReference type="Proteomes" id="UP001141619"/>
    </source>
</evidence>
<dbReference type="InterPro" id="IPR036390">
    <property type="entry name" value="WH_DNA-bd_sf"/>
</dbReference>
<evidence type="ECO:0000256" key="3">
    <source>
        <dbReference type="ARBA" id="ARBA00023163"/>
    </source>
</evidence>
<dbReference type="SMART" id="SM00347">
    <property type="entry name" value="HTH_MARR"/>
    <property type="match status" value="1"/>
</dbReference>
<keyword evidence="1" id="KW-0805">Transcription regulation</keyword>
<dbReference type="GO" id="GO:0006950">
    <property type="term" value="P:response to stress"/>
    <property type="evidence" value="ECO:0007669"/>
    <property type="project" value="TreeGrafter"/>
</dbReference>
<evidence type="ECO:0000259" key="4">
    <source>
        <dbReference type="PROSITE" id="PS50995"/>
    </source>
</evidence>
<dbReference type="PRINTS" id="PR00598">
    <property type="entry name" value="HTHMARR"/>
</dbReference>
<evidence type="ECO:0000256" key="1">
    <source>
        <dbReference type="ARBA" id="ARBA00023015"/>
    </source>
</evidence>
<gene>
    <name evidence="5" type="ORF">NYP16_13795</name>
</gene>
<dbReference type="SUPFAM" id="SSF46785">
    <property type="entry name" value="Winged helix' DNA-binding domain"/>
    <property type="match status" value="1"/>
</dbReference>
<dbReference type="PANTHER" id="PTHR33164:SF43">
    <property type="entry name" value="HTH-TYPE TRANSCRIPTIONAL REPRESSOR YETL"/>
    <property type="match status" value="1"/>
</dbReference>
<dbReference type="Gene3D" id="1.10.10.10">
    <property type="entry name" value="Winged helix-like DNA-binding domain superfamily/Winged helix DNA-binding domain"/>
    <property type="match status" value="1"/>
</dbReference>
<dbReference type="Proteomes" id="UP001141619">
    <property type="component" value="Unassembled WGS sequence"/>
</dbReference>
<dbReference type="InterPro" id="IPR000835">
    <property type="entry name" value="HTH_MarR-typ"/>
</dbReference>
<keyword evidence="2" id="KW-0238">DNA-binding</keyword>
<protein>
    <submittedName>
        <fullName evidence="5">MarR family transcriptional regulator</fullName>
    </submittedName>
</protein>
<accession>A0A9X3U0S3</accession>
<evidence type="ECO:0000313" key="5">
    <source>
        <dbReference type="EMBL" id="MDA5195023.1"/>
    </source>
</evidence>
<name>A0A9X3U0S3_9PROT</name>
<dbReference type="PROSITE" id="PS01117">
    <property type="entry name" value="HTH_MARR_1"/>
    <property type="match status" value="1"/>
</dbReference>
<reference evidence="5" key="1">
    <citation type="submission" date="2022-08" db="EMBL/GenBank/DDBJ databases">
        <authorList>
            <person name="Vandamme P."/>
            <person name="Hettiarachchi A."/>
            <person name="Peeters C."/>
            <person name="Cnockaert M."/>
            <person name="Carlier A."/>
        </authorList>
    </citation>
    <scope>NUCLEOTIDE SEQUENCE</scope>
    <source>
        <strain evidence="5">LMG 31809</strain>
    </source>
</reference>
<sequence length="151" mass="17289">MGEFDKSPESAISLWHQMLQCYKSIERNIGGRMHDNYQQSLSRFDVLTKLHDHDEDWISVGDLTKRLLDTGGSISALLTRMEKEELLARRLNPADRRSFQIGLTGKGRALYQDISSDYSGWVAAALEDVSSEERDLLYNLLGRLKRAQTDR</sequence>
<dbReference type="RefSeq" id="WP_274944734.1">
    <property type="nucleotide sequence ID" value="NZ_JANWOI010000005.1"/>
</dbReference>
<reference evidence="5" key="2">
    <citation type="journal article" date="2023" name="Syst. Appl. Microbiol.">
        <title>Govania unica gen. nov., sp. nov., a rare biosphere bacterium that represents a novel family in the class Alphaproteobacteria.</title>
        <authorList>
            <person name="Vandamme P."/>
            <person name="Peeters C."/>
            <person name="Hettiarachchi A."/>
            <person name="Cnockaert M."/>
            <person name="Carlier A."/>
        </authorList>
    </citation>
    <scope>NUCLEOTIDE SEQUENCE</scope>
    <source>
        <strain evidence="5">LMG 31809</strain>
    </source>
</reference>
<keyword evidence="3" id="KW-0804">Transcription</keyword>
<dbReference type="PROSITE" id="PS50995">
    <property type="entry name" value="HTH_MARR_2"/>
    <property type="match status" value="1"/>
</dbReference>
<dbReference type="InterPro" id="IPR039422">
    <property type="entry name" value="MarR/SlyA-like"/>
</dbReference>